<evidence type="ECO:0000256" key="1">
    <source>
        <dbReference type="SAM" id="MobiDB-lite"/>
    </source>
</evidence>
<feature type="compositionally biased region" description="Low complexity" evidence="1">
    <location>
        <begin position="282"/>
        <end position="297"/>
    </location>
</feature>
<sequence length="479" mass="50983">MLHLDLLLPLLWLPQRNQPVDLGCLWLAVAEPGERLAASVLLRGGRGRGRSSTRVRLGPAAARARGVTPAPVSYLEDGEILPDTRQGINDVVYSHCPRPPSAASVLDSPAPAISLQAPHVSLPRALHPITSYQWPGSQASQLYGNCAWIPKAPRSTNLSASRAHSGMTVIGSPSYPHPSTSPAPLNPSISLSPPFGTFPPPPFPLSATMSGASAPPDRSINEIIEDLSFVFATPRPNLLLAAPLKPARPRKALKPPKPPSSSPPPLKHGRLKRSRGAEVINPPSTFDPSSSSDPTSSMVICPDPRHEGSTRIASVGTSTTLVIDSGCSSAARGVDNGTYASRVSKLLGVPQIATGQIKQGRLLDFQRADLSVICADEDIVPRACNVQNRIEGAALCAGVLVGEGRMAVFGEWEQGWWLLKNKVELTKAAAIANCLVFFIGYQVFRGANRQKHIFKKDPKALIWGKPPKVIGGKLLASGY</sequence>
<feature type="region of interest" description="Disordered" evidence="1">
    <location>
        <begin position="242"/>
        <end position="311"/>
    </location>
</feature>
<reference evidence="3 4" key="1">
    <citation type="submission" date="2023-10" db="EMBL/GenBank/DDBJ databases">
        <title>Chromosome-scale genome assembly provides insights into flower coloration mechanisms of Canna indica.</title>
        <authorList>
            <person name="Li C."/>
        </authorList>
    </citation>
    <scope>NUCLEOTIDE SEQUENCE [LARGE SCALE GENOMIC DNA]</scope>
    <source>
        <tissue evidence="3">Flower</tissue>
    </source>
</reference>
<dbReference type="EMBL" id="CP136896">
    <property type="protein sequence ID" value="WOL13767.1"/>
    <property type="molecule type" value="Genomic_DNA"/>
</dbReference>
<name>A0AAQ3KRF9_9LILI</name>
<evidence type="ECO:0000313" key="4">
    <source>
        <dbReference type="Proteomes" id="UP001327560"/>
    </source>
</evidence>
<gene>
    <name evidence="3" type="ORF">Cni_G22546</name>
</gene>
<dbReference type="AlphaFoldDB" id="A0AAQ3KRF9"/>
<evidence type="ECO:0000313" key="3">
    <source>
        <dbReference type="EMBL" id="WOL13767.1"/>
    </source>
</evidence>
<protein>
    <submittedName>
        <fullName evidence="3">Sterol c-14 reductase</fullName>
    </submittedName>
</protein>
<organism evidence="3 4">
    <name type="scientific">Canna indica</name>
    <name type="common">Indian-shot</name>
    <dbReference type="NCBI Taxonomy" id="4628"/>
    <lineage>
        <taxon>Eukaryota</taxon>
        <taxon>Viridiplantae</taxon>
        <taxon>Streptophyta</taxon>
        <taxon>Embryophyta</taxon>
        <taxon>Tracheophyta</taxon>
        <taxon>Spermatophyta</taxon>
        <taxon>Magnoliopsida</taxon>
        <taxon>Liliopsida</taxon>
        <taxon>Zingiberales</taxon>
        <taxon>Cannaceae</taxon>
        <taxon>Canna</taxon>
    </lineage>
</organism>
<proteinExistence type="predicted"/>
<feature type="signal peptide" evidence="2">
    <location>
        <begin position="1"/>
        <end position="19"/>
    </location>
</feature>
<evidence type="ECO:0000256" key="2">
    <source>
        <dbReference type="SAM" id="SignalP"/>
    </source>
</evidence>
<accession>A0AAQ3KRF9</accession>
<feature type="chain" id="PRO_5042812970" evidence="2">
    <location>
        <begin position="20"/>
        <end position="479"/>
    </location>
</feature>
<keyword evidence="4" id="KW-1185">Reference proteome</keyword>
<feature type="compositionally biased region" description="Pro residues" evidence="1">
    <location>
        <begin position="255"/>
        <end position="266"/>
    </location>
</feature>
<keyword evidence="2" id="KW-0732">Signal</keyword>
<dbReference type="Proteomes" id="UP001327560">
    <property type="component" value="Chromosome 7"/>
</dbReference>